<dbReference type="Pfam" id="PF01039">
    <property type="entry name" value="Carboxyl_trans"/>
    <property type="match status" value="1"/>
</dbReference>
<protein>
    <submittedName>
        <fullName evidence="3">Acyl-CoA carboxylase subunit beta</fullName>
    </submittedName>
</protein>
<keyword evidence="4" id="KW-1185">Reference proteome</keyword>
<name>A0ABN3S4G8_9ACTN</name>
<dbReference type="SUPFAM" id="SSF52096">
    <property type="entry name" value="ClpP/crotonase"/>
    <property type="match status" value="2"/>
</dbReference>
<dbReference type="InterPro" id="IPR029045">
    <property type="entry name" value="ClpP/crotonase-like_dom_sf"/>
</dbReference>
<accession>A0ABN3S4G8</accession>
<proteinExistence type="predicted"/>
<dbReference type="InterPro" id="IPR034733">
    <property type="entry name" value="AcCoA_carboxyl_beta"/>
</dbReference>
<dbReference type="InterPro" id="IPR000438">
    <property type="entry name" value="Acetyl_CoA_COase_Trfase_b_su"/>
</dbReference>
<dbReference type="EMBL" id="BAAARK010000010">
    <property type="protein sequence ID" value="GAA2664978.1"/>
    <property type="molecule type" value="Genomic_DNA"/>
</dbReference>
<sequence>MSEPEANIHTTAGKLADLQRRVEEATHAGSARAVEKQHAKGKLTARERIDLLLDEGSFVELDEFARHRSTNFGIEQNRPYGDGVVTGYGTVDGRPVCVYSQDFTIFGGSLGEVYGEKIVKVMDFALKNGCPVIGINDGGGARIQEGVAALGLFAEIFRRNVHASGVVPQISLIVGPCAGGAVYSPAITDFTVMVDQTSHMFITGPDVIKTVTGEDVGFEELGGARTHNTTSGVAHHMAGDEKDAIEYVKGLLSYLPSNNLSDPPAFPEEADLAVSEADRELDTLIPDSANQPYDMHTAIEHVLDDGEFLETQALFAPNILTGFGRVEGHAVGVVANQPMQFAGCLDINASEKAARFVRTCDAFNVPVLTFVDVPGFLPGTDQEYDGIIRRGAKLIYAYAEATVPLITVITRKAFGGAYDVMGSKHLGADLNLAWPTAQIAVMGAQGAVNILHRRTLAAIEDPARQDARRQELIQEYEDALLNPYVAAERGYVDAVIMPSETRRHIVRGLRTLRNKREALPPKKHGNIPL</sequence>
<comment type="caution">
    <text evidence="3">The sequence shown here is derived from an EMBL/GenBank/DDBJ whole genome shotgun (WGS) entry which is preliminary data.</text>
</comment>
<dbReference type="InterPro" id="IPR011762">
    <property type="entry name" value="COA_CT_N"/>
</dbReference>
<dbReference type="PROSITE" id="PS50989">
    <property type="entry name" value="COA_CT_CTER"/>
    <property type="match status" value="1"/>
</dbReference>
<evidence type="ECO:0000259" key="1">
    <source>
        <dbReference type="PROSITE" id="PS50980"/>
    </source>
</evidence>
<gene>
    <name evidence="3" type="ORF">GCM10009864_37250</name>
</gene>
<dbReference type="PRINTS" id="PR01070">
    <property type="entry name" value="ACCCTRFRASEB"/>
</dbReference>
<organism evidence="3 4">
    <name type="scientific">Streptomyces lunalinharesii</name>
    <dbReference type="NCBI Taxonomy" id="333384"/>
    <lineage>
        <taxon>Bacteria</taxon>
        <taxon>Bacillati</taxon>
        <taxon>Actinomycetota</taxon>
        <taxon>Actinomycetes</taxon>
        <taxon>Kitasatosporales</taxon>
        <taxon>Streptomycetaceae</taxon>
        <taxon>Streptomyces</taxon>
    </lineage>
</organism>
<feature type="domain" description="CoA carboxyltransferase N-terminal" evidence="1">
    <location>
        <begin position="11"/>
        <end position="267"/>
    </location>
</feature>
<reference evidence="3 4" key="1">
    <citation type="journal article" date="2019" name="Int. J. Syst. Evol. Microbiol.">
        <title>The Global Catalogue of Microorganisms (GCM) 10K type strain sequencing project: providing services to taxonomists for standard genome sequencing and annotation.</title>
        <authorList>
            <consortium name="The Broad Institute Genomics Platform"/>
            <consortium name="The Broad Institute Genome Sequencing Center for Infectious Disease"/>
            <person name="Wu L."/>
            <person name="Ma J."/>
        </authorList>
    </citation>
    <scope>NUCLEOTIDE SEQUENCE [LARGE SCALE GENOMIC DNA]</scope>
    <source>
        <strain evidence="3 4">JCM 16374</strain>
    </source>
</reference>
<evidence type="ECO:0000259" key="2">
    <source>
        <dbReference type="PROSITE" id="PS50989"/>
    </source>
</evidence>
<dbReference type="InterPro" id="IPR051047">
    <property type="entry name" value="AccD/PCCB"/>
</dbReference>
<dbReference type="RefSeq" id="WP_344577036.1">
    <property type="nucleotide sequence ID" value="NZ_BAAARK010000010.1"/>
</dbReference>
<feature type="domain" description="CoA carboxyltransferase C-terminal" evidence="2">
    <location>
        <begin position="276"/>
        <end position="523"/>
    </location>
</feature>
<evidence type="ECO:0000313" key="4">
    <source>
        <dbReference type="Proteomes" id="UP001500994"/>
    </source>
</evidence>
<evidence type="ECO:0000313" key="3">
    <source>
        <dbReference type="EMBL" id="GAA2664978.1"/>
    </source>
</evidence>
<dbReference type="PANTHER" id="PTHR43842">
    <property type="entry name" value="PROPIONYL-COA CARBOXYLASE BETA CHAIN"/>
    <property type="match status" value="1"/>
</dbReference>
<dbReference type="PROSITE" id="PS50980">
    <property type="entry name" value="COA_CT_NTER"/>
    <property type="match status" value="1"/>
</dbReference>
<dbReference type="Proteomes" id="UP001500994">
    <property type="component" value="Unassembled WGS sequence"/>
</dbReference>
<dbReference type="PANTHER" id="PTHR43842:SF2">
    <property type="entry name" value="PROPIONYL-COA CARBOXYLASE BETA CHAIN, MITOCHONDRIAL"/>
    <property type="match status" value="1"/>
</dbReference>
<dbReference type="InterPro" id="IPR011763">
    <property type="entry name" value="COA_CT_C"/>
</dbReference>
<dbReference type="Gene3D" id="3.90.226.10">
    <property type="entry name" value="2-enoyl-CoA Hydratase, Chain A, domain 1"/>
    <property type="match status" value="2"/>
</dbReference>